<dbReference type="Proteomes" id="UP000217209">
    <property type="component" value="Chromosome"/>
</dbReference>
<evidence type="ECO:0000313" key="1">
    <source>
        <dbReference type="EMBL" id="AQQ14128.1"/>
    </source>
</evidence>
<dbReference type="GO" id="GO:0004061">
    <property type="term" value="F:arylformamidase activity"/>
    <property type="evidence" value="ECO:0007669"/>
    <property type="project" value="UniProtKB-EC"/>
</dbReference>
<dbReference type="Gene3D" id="3.50.30.50">
    <property type="entry name" value="Putative cyclase"/>
    <property type="match status" value="1"/>
</dbReference>
<dbReference type="PANTHER" id="PTHR31118">
    <property type="entry name" value="CYCLASE-LIKE PROTEIN 2"/>
    <property type="match status" value="1"/>
</dbReference>
<sequence>MYVHLSHILEPNGPAYPGTPKLETTQRTVIGEDGDANSFLSTLPNHFGTHMDAPRHFVPDGVTIAELGPERFNFDGDEVLLVDVPSKSKPKSILTVEDIEPYASEFDGIRLLLIRTGFERYRSENPQVYQEEGPCLDPELCKWLATETHVQCIGLDWISVGAPWNDLGTEAHRQLLGAYRDNFITAIEDLSLAPVGDKWIDFVTLGPLRVAGVDSSQVSVTAFLNDMDFLIEDAVDEATEGGF</sequence>
<dbReference type="OrthoDB" id="7067800at2"/>
<dbReference type="SUPFAM" id="SSF102198">
    <property type="entry name" value="Putative cyclase"/>
    <property type="match status" value="1"/>
</dbReference>
<keyword evidence="2" id="KW-1185">Reference proteome</keyword>
<evidence type="ECO:0000313" key="2">
    <source>
        <dbReference type="Proteomes" id="UP000217209"/>
    </source>
</evidence>
<dbReference type="KEGG" id="cgv:CGLAU_00665"/>
<reference evidence="1 2" key="1">
    <citation type="submission" date="2016-12" db="EMBL/GenBank/DDBJ databases">
        <authorList>
            <person name="Song W.-J."/>
            <person name="Kurnit D.M."/>
        </authorList>
    </citation>
    <scope>NUCLEOTIDE SEQUENCE [LARGE SCALE GENOMIC DNA]</scope>
    <source>
        <strain evidence="1 2">DSM 30827</strain>
    </source>
</reference>
<keyword evidence="1" id="KW-0378">Hydrolase</keyword>
<accession>A0A1Q2HTG0</accession>
<protein>
    <submittedName>
        <fullName evidence="1">Kynurenine formamidase</fullName>
        <ecNumber evidence="1">3.5.1.9</ecNumber>
    </submittedName>
</protein>
<dbReference type="EMBL" id="CP019688">
    <property type="protein sequence ID" value="AQQ14128.1"/>
    <property type="molecule type" value="Genomic_DNA"/>
</dbReference>
<dbReference type="AlphaFoldDB" id="A0A1Q2HTG0"/>
<dbReference type="Pfam" id="PF04199">
    <property type="entry name" value="Cyclase"/>
    <property type="match status" value="1"/>
</dbReference>
<proteinExistence type="predicted"/>
<dbReference type="RefSeq" id="WP_095659024.1">
    <property type="nucleotide sequence ID" value="NZ_BAAAKB010000015.1"/>
</dbReference>
<dbReference type="InterPro" id="IPR037175">
    <property type="entry name" value="KFase_sf"/>
</dbReference>
<name>A0A1Q2HTG0_9CORY</name>
<gene>
    <name evidence="1" type="primary">kynB1</name>
    <name evidence="1" type="ORF">CGLAU_00665</name>
</gene>
<dbReference type="GO" id="GO:0019441">
    <property type="term" value="P:L-tryptophan catabolic process to kynurenine"/>
    <property type="evidence" value="ECO:0007669"/>
    <property type="project" value="InterPro"/>
</dbReference>
<organism evidence="1 2">
    <name type="scientific">Corynebacterium glaucum</name>
    <dbReference type="NCBI Taxonomy" id="187491"/>
    <lineage>
        <taxon>Bacteria</taxon>
        <taxon>Bacillati</taxon>
        <taxon>Actinomycetota</taxon>
        <taxon>Actinomycetes</taxon>
        <taxon>Mycobacteriales</taxon>
        <taxon>Corynebacteriaceae</taxon>
        <taxon>Corynebacterium</taxon>
    </lineage>
</organism>
<dbReference type="InterPro" id="IPR007325">
    <property type="entry name" value="KFase/CYL"/>
</dbReference>
<dbReference type="PANTHER" id="PTHR31118:SF32">
    <property type="entry name" value="KYNURENINE FORMAMIDASE"/>
    <property type="match status" value="1"/>
</dbReference>
<dbReference type="EC" id="3.5.1.9" evidence="1"/>